<evidence type="ECO:0000256" key="10">
    <source>
        <dbReference type="ARBA" id="ARBA00022837"/>
    </source>
</evidence>
<comment type="similarity">
    <text evidence="12">Belongs to the protein kinase superfamily. Ser/Thr protein kinase family. CDPK subfamily.</text>
</comment>
<organism evidence="17 18">
    <name type="scientific">Pseudocohnilembus persalinus</name>
    <name type="common">Ciliate</name>
    <dbReference type="NCBI Taxonomy" id="266149"/>
    <lineage>
        <taxon>Eukaryota</taxon>
        <taxon>Sar</taxon>
        <taxon>Alveolata</taxon>
        <taxon>Ciliophora</taxon>
        <taxon>Intramacronucleata</taxon>
        <taxon>Oligohymenophorea</taxon>
        <taxon>Scuticociliatia</taxon>
        <taxon>Philasterida</taxon>
        <taxon>Pseudocohnilembidae</taxon>
        <taxon>Pseudocohnilembus</taxon>
    </lineage>
</organism>
<dbReference type="Pfam" id="PF00069">
    <property type="entry name" value="Pkinase"/>
    <property type="match status" value="1"/>
</dbReference>
<name>A0A0V0Q8Y7_PSEPJ</name>
<dbReference type="InterPro" id="IPR000719">
    <property type="entry name" value="Prot_kinase_dom"/>
</dbReference>
<evidence type="ECO:0000256" key="11">
    <source>
        <dbReference type="ARBA" id="ARBA00022840"/>
    </source>
</evidence>
<keyword evidence="4" id="KW-0723">Serine/threonine-protein kinase</keyword>
<dbReference type="AlphaFoldDB" id="A0A0V0Q8Y7"/>
<evidence type="ECO:0000256" key="2">
    <source>
        <dbReference type="ARBA" id="ARBA00011245"/>
    </source>
</evidence>
<evidence type="ECO:0000256" key="3">
    <source>
        <dbReference type="ARBA" id="ARBA00012513"/>
    </source>
</evidence>
<comment type="subunit">
    <text evidence="2">Monomer.</text>
</comment>
<dbReference type="PROSITE" id="PS00108">
    <property type="entry name" value="PROTEIN_KINASE_ST"/>
    <property type="match status" value="1"/>
</dbReference>
<comment type="cofactor">
    <cofactor evidence="1">
        <name>Mg(2+)</name>
        <dbReference type="ChEBI" id="CHEBI:18420"/>
    </cofactor>
</comment>
<keyword evidence="8" id="KW-0547">Nucleotide-binding</keyword>
<evidence type="ECO:0000256" key="12">
    <source>
        <dbReference type="ARBA" id="ARBA00024334"/>
    </source>
</evidence>
<feature type="domain" description="EF-hand" evidence="16">
    <location>
        <begin position="382"/>
        <end position="417"/>
    </location>
</feature>
<comment type="catalytic activity">
    <reaction evidence="13">
        <text>L-threonyl-[protein] + ATP = O-phospho-L-threonyl-[protein] + ADP + H(+)</text>
        <dbReference type="Rhea" id="RHEA:46608"/>
        <dbReference type="Rhea" id="RHEA-COMP:11060"/>
        <dbReference type="Rhea" id="RHEA-COMP:11605"/>
        <dbReference type="ChEBI" id="CHEBI:15378"/>
        <dbReference type="ChEBI" id="CHEBI:30013"/>
        <dbReference type="ChEBI" id="CHEBI:30616"/>
        <dbReference type="ChEBI" id="CHEBI:61977"/>
        <dbReference type="ChEBI" id="CHEBI:456216"/>
        <dbReference type="EC" id="2.7.11.1"/>
    </reaction>
</comment>
<dbReference type="PROSITE" id="PS50011">
    <property type="entry name" value="PROTEIN_KINASE_DOM"/>
    <property type="match status" value="1"/>
</dbReference>
<feature type="domain" description="EF-hand" evidence="16">
    <location>
        <begin position="495"/>
        <end position="530"/>
    </location>
</feature>
<evidence type="ECO:0000256" key="8">
    <source>
        <dbReference type="ARBA" id="ARBA00022741"/>
    </source>
</evidence>
<evidence type="ECO:0000259" key="16">
    <source>
        <dbReference type="PROSITE" id="PS50222"/>
    </source>
</evidence>
<dbReference type="PROSITE" id="PS00018">
    <property type="entry name" value="EF_HAND_1"/>
    <property type="match status" value="1"/>
</dbReference>
<keyword evidence="7" id="KW-0677">Repeat</keyword>
<dbReference type="InterPro" id="IPR018247">
    <property type="entry name" value="EF_Hand_1_Ca_BS"/>
</dbReference>
<keyword evidence="9 17" id="KW-0418">Kinase</keyword>
<dbReference type="CDD" id="cd05117">
    <property type="entry name" value="STKc_CAMK"/>
    <property type="match status" value="1"/>
</dbReference>
<keyword evidence="6" id="KW-0479">Metal-binding</keyword>
<dbReference type="Proteomes" id="UP000054937">
    <property type="component" value="Unassembled WGS sequence"/>
</dbReference>
<dbReference type="GO" id="GO:0004674">
    <property type="term" value="F:protein serine/threonine kinase activity"/>
    <property type="evidence" value="ECO:0007669"/>
    <property type="project" value="UniProtKB-KW"/>
</dbReference>
<feature type="domain" description="EF-hand" evidence="16">
    <location>
        <begin position="467"/>
        <end position="494"/>
    </location>
</feature>
<evidence type="ECO:0000256" key="5">
    <source>
        <dbReference type="ARBA" id="ARBA00022679"/>
    </source>
</evidence>
<dbReference type="GO" id="GO:0005509">
    <property type="term" value="F:calcium ion binding"/>
    <property type="evidence" value="ECO:0007669"/>
    <property type="project" value="InterPro"/>
</dbReference>
<comment type="catalytic activity">
    <reaction evidence="14">
        <text>L-seryl-[protein] + ATP = O-phospho-L-seryl-[protein] + ADP + H(+)</text>
        <dbReference type="Rhea" id="RHEA:17989"/>
        <dbReference type="Rhea" id="RHEA-COMP:9863"/>
        <dbReference type="Rhea" id="RHEA-COMP:11604"/>
        <dbReference type="ChEBI" id="CHEBI:15378"/>
        <dbReference type="ChEBI" id="CHEBI:29999"/>
        <dbReference type="ChEBI" id="CHEBI:30616"/>
        <dbReference type="ChEBI" id="CHEBI:83421"/>
        <dbReference type="ChEBI" id="CHEBI:456216"/>
        <dbReference type="EC" id="2.7.11.1"/>
    </reaction>
</comment>
<evidence type="ECO:0000256" key="6">
    <source>
        <dbReference type="ARBA" id="ARBA00022723"/>
    </source>
</evidence>
<keyword evidence="5" id="KW-0808">Transferase</keyword>
<evidence type="ECO:0000313" key="17">
    <source>
        <dbReference type="EMBL" id="KRW98670.1"/>
    </source>
</evidence>
<dbReference type="SMART" id="SM00220">
    <property type="entry name" value="S_TKc"/>
    <property type="match status" value="1"/>
</dbReference>
<dbReference type="SUPFAM" id="SSF47473">
    <property type="entry name" value="EF-hand"/>
    <property type="match status" value="1"/>
</dbReference>
<dbReference type="Pfam" id="PF13499">
    <property type="entry name" value="EF-hand_7"/>
    <property type="match status" value="1"/>
</dbReference>
<dbReference type="FunFam" id="3.30.200.20:FF:000315">
    <property type="entry name" value="Calcium-dependent protein kinase 3"/>
    <property type="match status" value="1"/>
</dbReference>
<dbReference type="EC" id="2.7.11.1" evidence="3"/>
<dbReference type="InterPro" id="IPR008271">
    <property type="entry name" value="Ser/Thr_kinase_AS"/>
</dbReference>
<dbReference type="Gene3D" id="3.30.200.20">
    <property type="entry name" value="Phosphorylase Kinase, domain 1"/>
    <property type="match status" value="1"/>
</dbReference>
<dbReference type="CDD" id="cd00051">
    <property type="entry name" value="EFh"/>
    <property type="match status" value="1"/>
</dbReference>
<dbReference type="FunFam" id="1.10.510.10:FF:000571">
    <property type="entry name" value="Maternal embryonic leucine zipper kinase"/>
    <property type="match status" value="1"/>
</dbReference>
<accession>A0A0V0Q8Y7</accession>
<dbReference type="SUPFAM" id="SSF56112">
    <property type="entry name" value="Protein kinase-like (PK-like)"/>
    <property type="match status" value="1"/>
</dbReference>
<evidence type="ECO:0000256" key="9">
    <source>
        <dbReference type="ARBA" id="ARBA00022777"/>
    </source>
</evidence>
<protein>
    <recommendedName>
        <fullName evidence="3">non-specific serine/threonine protein kinase</fullName>
        <ecNumber evidence="3">2.7.11.1</ecNumber>
    </recommendedName>
</protein>
<keyword evidence="11" id="KW-0067">ATP-binding</keyword>
<evidence type="ECO:0000256" key="7">
    <source>
        <dbReference type="ARBA" id="ARBA00022737"/>
    </source>
</evidence>
<evidence type="ECO:0000313" key="18">
    <source>
        <dbReference type="Proteomes" id="UP000054937"/>
    </source>
</evidence>
<dbReference type="InParanoid" id="A0A0V0Q8Y7"/>
<keyword evidence="18" id="KW-1185">Reference proteome</keyword>
<evidence type="ECO:0000256" key="13">
    <source>
        <dbReference type="ARBA" id="ARBA00047899"/>
    </source>
</evidence>
<dbReference type="Gene3D" id="1.10.510.10">
    <property type="entry name" value="Transferase(Phosphotransferase) domain 1"/>
    <property type="match status" value="1"/>
</dbReference>
<keyword evidence="10" id="KW-0106">Calcium</keyword>
<gene>
    <name evidence="17" type="ORF">PPERSA_00258</name>
</gene>
<evidence type="ECO:0000259" key="15">
    <source>
        <dbReference type="PROSITE" id="PS50011"/>
    </source>
</evidence>
<dbReference type="EMBL" id="LDAU01000232">
    <property type="protein sequence ID" value="KRW98670.1"/>
    <property type="molecule type" value="Genomic_DNA"/>
</dbReference>
<evidence type="ECO:0000256" key="14">
    <source>
        <dbReference type="ARBA" id="ARBA00048679"/>
    </source>
</evidence>
<dbReference type="InterPro" id="IPR011009">
    <property type="entry name" value="Kinase-like_dom_sf"/>
</dbReference>
<comment type="caution">
    <text evidence="17">The sequence shown here is derived from an EMBL/GenBank/DDBJ whole genome shotgun (WGS) entry which is preliminary data.</text>
</comment>
<feature type="domain" description="Protein kinase" evidence="15">
    <location>
        <begin position="58"/>
        <end position="336"/>
    </location>
</feature>
<evidence type="ECO:0000256" key="4">
    <source>
        <dbReference type="ARBA" id="ARBA00022527"/>
    </source>
</evidence>
<dbReference type="InterPro" id="IPR002048">
    <property type="entry name" value="EF_hand_dom"/>
</dbReference>
<sequence length="881" mass="103325">MGQQCTRQSKNQMHIQNNMRNASLPYQSTQGEQDSFQINFASNEQTTFSQENIQNIYNLEPQIYAKGQFGSVRIGSLKACPKKKFAVKTISKEKIKSNIQMLINEVDILKNCDHPNIVQFHETYEDDNFLYLVLQLCKGGQLQQDQQQERCQLVTIKDLNNVEKKLTLYSEEQTRNIMHKVFSAVKYMHSRGIVHRDLKLDNFVFMDRTELNCELKLIDFGLSEKFSNSSDKMRSLAGALMFMAPEILQKNGYTKACDYWSAGVIMYSLLSGEYPFFSVNEEELLEQIKNANFNFNSEIWNKQKISKEAKDLIRKLLNPNDKERLTASQALEHPFFKKTLTDKMNNMKKNYPLIITDLDSLKPLPELKYLAYKILIGLIDDSVLKTYRYYFKLMDFDNDGMISIQDLQNCEKEYKKHHQKNLPHNFEQIIKNLALNQENKKYISYTSFLIAYIEKNKEILHSFQDILFNIFDIDKSGILTKQNLTTALAREGRKLNQQHIDRIIEEVDFGHNNQISKQEFINLLHCNNLEEMRKQKIKVNINKIPNNLGEKKHSNSTIYSNKVQEEADNQMFHFTQEFNQPVDSVCHSYRSNYQHTNVYNHNSKNIRNKQYTNHKQCRRQINKELTFKIEFDNQDFEQKIIDDQFLNHRTTDTKSDQQRQSLIKRFNYLERSQQIKTQSEGTPCKMGPAGTKIHQFSNNNIFSKHFAGGDDKSEKIDSPTSTYSFLLNNKVTNDYRKNDSMNTPQPKKKSNFNGCYDIEPSHFLVNHTNSNNSNSNNNNNNNNNVIDLPIKEVNEELEIQNQHSNLQDASNHIEIHQQQDQHKDTQKNYLQNFNYYNTNQKNNNSNIFMSASKDKKYNDLCVLRKIRSDMSHSKSSQQINQ</sequence>
<dbReference type="GO" id="GO:0005524">
    <property type="term" value="F:ATP binding"/>
    <property type="evidence" value="ECO:0007669"/>
    <property type="project" value="UniProtKB-KW"/>
</dbReference>
<proteinExistence type="inferred from homology"/>
<reference evidence="17 18" key="1">
    <citation type="journal article" date="2015" name="Sci. Rep.">
        <title>Genome of the facultative scuticociliatosis pathogen Pseudocohnilembus persalinus provides insight into its virulence through horizontal gene transfer.</title>
        <authorList>
            <person name="Xiong J."/>
            <person name="Wang G."/>
            <person name="Cheng J."/>
            <person name="Tian M."/>
            <person name="Pan X."/>
            <person name="Warren A."/>
            <person name="Jiang C."/>
            <person name="Yuan D."/>
            <person name="Miao W."/>
        </authorList>
    </citation>
    <scope>NUCLEOTIDE SEQUENCE [LARGE SCALE GENOMIC DNA]</scope>
    <source>
        <strain evidence="17">36N120E</strain>
    </source>
</reference>
<dbReference type="Gene3D" id="1.10.238.10">
    <property type="entry name" value="EF-hand"/>
    <property type="match status" value="2"/>
</dbReference>
<dbReference type="PANTHER" id="PTHR24347">
    <property type="entry name" value="SERINE/THREONINE-PROTEIN KINASE"/>
    <property type="match status" value="1"/>
</dbReference>
<dbReference type="PROSITE" id="PS50222">
    <property type="entry name" value="EF_HAND_2"/>
    <property type="match status" value="3"/>
</dbReference>
<dbReference type="InterPro" id="IPR011992">
    <property type="entry name" value="EF-hand-dom_pair"/>
</dbReference>
<evidence type="ECO:0000256" key="1">
    <source>
        <dbReference type="ARBA" id="ARBA00001946"/>
    </source>
</evidence>